<dbReference type="PROSITE" id="PS50026">
    <property type="entry name" value="EGF_3"/>
    <property type="match status" value="1"/>
</dbReference>
<keyword evidence="1 5" id="KW-0245">EGF-like domain</keyword>
<dbReference type="FunFam" id="2.10.25.10:FF:000001">
    <property type="entry name" value="Tenascin C"/>
    <property type="match status" value="2"/>
</dbReference>
<proteinExistence type="predicted"/>
<evidence type="ECO:0000256" key="2">
    <source>
        <dbReference type="ARBA" id="ARBA00022737"/>
    </source>
</evidence>
<feature type="domain" description="EGF-like" evidence="7">
    <location>
        <begin position="143"/>
        <end position="178"/>
    </location>
</feature>
<dbReference type="InterPro" id="IPR000742">
    <property type="entry name" value="EGF"/>
</dbReference>
<comment type="caution">
    <text evidence="5">Lacks conserved residue(s) required for the propagation of feature annotation.</text>
</comment>
<dbReference type="Pfam" id="PF25024">
    <property type="entry name" value="EGF_TEN"/>
    <property type="match status" value="1"/>
</dbReference>
<dbReference type="PANTHER" id="PTHR11219">
    <property type="entry name" value="TENEURIN AND N-ACETYLGLUCOSAMINE-1-PHOSPHODIESTER ALPHA-N-ACETYLGLUCOSAMINIDASE"/>
    <property type="match status" value="1"/>
</dbReference>
<evidence type="ECO:0000313" key="8">
    <source>
        <dbReference type="EMBL" id="KOO35528.1"/>
    </source>
</evidence>
<evidence type="ECO:0000256" key="5">
    <source>
        <dbReference type="PROSITE-ProRule" id="PRU00076"/>
    </source>
</evidence>
<keyword evidence="9" id="KW-1185">Reference proteome</keyword>
<dbReference type="Proteomes" id="UP000037460">
    <property type="component" value="Unassembled WGS sequence"/>
</dbReference>
<keyword evidence="2" id="KW-0677">Repeat</keyword>
<evidence type="ECO:0000313" key="9">
    <source>
        <dbReference type="Proteomes" id="UP000037460"/>
    </source>
</evidence>
<dbReference type="PROSITE" id="PS00022">
    <property type="entry name" value="EGF_1"/>
    <property type="match status" value="3"/>
</dbReference>
<name>A0A0M0KAU1_9EUKA</name>
<dbReference type="InterPro" id="IPR051216">
    <property type="entry name" value="Teneurin"/>
</dbReference>
<evidence type="ECO:0000256" key="6">
    <source>
        <dbReference type="SAM" id="SignalP"/>
    </source>
</evidence>
<comment type="caution">
    <text evidence="8">The sequence shown here is derived from an EMBL/GenBank/DDBJ whole genome shotgun (WGS) entry which is preliminary data.</text>
</comment>
<evidence type="ECO:0000256" key="4">
    <source>
        <dbReference type="ARBA" id="ARBA00023180"/>
    </source>
</evidence>
<keyword evidence="4" id="KW-0325">Glycoprotein</keyword>
<dbReference type="PROSITE" id="PS01186">
    <property type="entry name" value="EGF_2"/>
    <property type="match status" value="2"/>
</dbReference>
<sequence>MVLWIMEGRLLPLLASLSGAAATSLDCSHAGTRLPDGRCACYPGWTGADCSLPLSCPNECSGQGFCRNGNCTCYPGYAGADCSESVCPVDCLHHGSCVGGKCVCSAGYMGEACDRPRCPNDCTELSRAESCVAGQCKCKESYFGSECEHRRCHGRGTHNGTALAPCVCEEAYEGDDCEGVSHGVVLNGSQYCREGFGGADCAYLTCPCVYGTRRQGSLLAESDEADEGDEAADEAADEDDALLLPAAATEGVVQEGVVQVVEQKRSPRVAALEKQAVDELASLLSTLRKQQRAK</sequence>
<dbReference type="SUPFAM" id="SSF57196">
    <property type="entry name" value="EGF/Laminin"/>
    <property type="match status" value="1"/>
</dbReference>
<dbReference type="OrthoDB" id="6130531at2759"/>
<feature type="signal peptide" evidence="6">
    <location>
        <begin position="1"/>
        <end position="22"/>
    </location>
</feature>
<reference evidence="9" key="1">
    <citation type="journal article" date="2015" name="PLoS Genet.">
        <title>Genome Sequence and Transcriptome Analyses of Chrysochromulina tobin: Metabolic Tools for Enhanced Algal Fitness in the Prominent Order Prymnesiales (Haptophyceae).</title>
        <authorList>
            <person name="Hovde B.T."/>
            <person name="Deodato C.R."/>
            <person name="Hunsperger H.M."/>
            <person name="Ryken S.A."/>
            <person name="Yost W."/>
            <person name="Jha R.K."/>
            <person name="Patterson J."/>
            <person name="Monnat R.J. Jr."/>
            <person name="Barlow S.B."/>
            <person name="Starkenburg S.R."/>
            <person name="Cattolico R.A."/>
        </authorList>
    </citation>
    <scope>NUCLEOTIDE SEQUENCE</scope>
    <source>
        <strain evidence="9">CCMP291</strain>
    </source>
</reference>
<dbReference type="SMART" id="SM00181">
    <property type="entry name" value="EGF"/>
    <property type="match status" value="4"/>
</dbReference>
<evidence type="ECO:0000256" key="1">
    <source>
        <dbReference type="ARBA" id="ARBA00022536"/>
    </source>
</evidence>
<dbReference type="PANTHER" id="PTHR11219:SF69">
    <property type="entry name" value="TENEURIN-A"/>
    <property type="match status" value="1"/>
</dbReference>
<keyword evidence="3 5" id="KW-1015">Disulfide bond</keyword>
<gene>
    <name evidence="8" type="ORF">Ctob_012490</name>
</gene>
<feature type="disulfide bond" evidence="5">
    <location>
        <begin position="168"/>
        <end position="177"/>
    </location>
</feature>
<accession>A0A0M0KAU1</accession>
<evidence type="ECO:0000259" key="7">
    <source>
        <dbReference type="PROSITE" id="PS50026"/>
    </source>
</evidence>
<evidence type="ECO:0000256" key="3">
    <source>
        <dbReference type="ARBA" id="ARBA00023157"/>
    </source>
</evidence>
<organism evidence="8 9">
    <name type="scientific">Chrysochromulina tobinii</name>
    <dbReference type="NCBI Taxonomy" id="1460289"/>
    <lineage>
        <taxon>Eukaryota</taxon>
        <taxon>Haptista</taxon>
        <taxon>Haptophyta</taxon>
        <taxon>Prymnesiophyceae</taxon>
        <taxon>Prymnesiales</taxon>
        <taxon>Chrysochromulinaceae</taxon>
        <taxon>Chrysochromulina</taxon>
    </lineage>
</organism>
<protein>
    <submittedName>
        <fullName evidence="8">Tenascin isoform 2</fullName>
    </submittedName>
</protein>
<dbReference type="Gene3D" id="2.10.25.10">
    <property type="entry name" value="Laminin"/>
    <property type="match status" value="4"/>
</dbReference>
<feature type="chain" id="PRO_5005602513" evidence="6">
    <location>
        <begin position="23"/>
        <end position="294"/>
    </location>
</feature>
<dbReference type="EMBL" id="JWZX01000833">
    <property type="protein sequence ID" value="KOO35528.1"/>
    <property type="molecule type" value="Genomic_DNA"/>
</dbReference>
<keyword evidence="6" id="KW-0732">Signal</keyword>
<dbReference type="AlphaFoldDB" id="A0A0M0KAU1"/>